<evidence type="ECO:0000259" key="6">
    <source>
        <dbReference type="PROSITE" id="PS51755"/>
    </source>
</evidence>
<evidence type="ECO:0000313" key="8">
    <source>
        <dbReference type="Proteomes" id="UP001165079"/>
    </source>
</evidence>
<evidence type="ECO:0000256" key="2">
    <source>
        <dbReference type="ARBA" id="ARBA00023015"/>
    </source>
</evidence>
<comment type="caution">
    <text evidence="7">The sequence shown here is derived from an EMBL/GenBank/DDBJ whole genome shotgun (WGS) entry which is preliminary data.</text>
</comment>
<organism evidence="7 8">
    <name type="scientific">Actinorhabdospora filicis</name>
    <dbReference type="NCBI Taxonomy" id="1785913"/>
    <lineage>
        <taxon>Bacteria</taxon>
        <taxon>Bacillati</taxon>
        <taxon>Actinomycetota</taxon>
        <taxon>Actinomycetes</taxon>
        <taxon>Micromonosporales</taxon>
        <taxon>Micromonosporaceae</taxon>
        <taxon>Actinorhabdospora</taxon>
    </lineage>
</organism>
<dbReference type="CDD" id="cd00383">
    <property type="entry name" value="trans_reg_C"/>
    <property type="match status" value="1"/>
</dbReference>
<dbReference type="Gene3D" id="1.10.10.10">
    <property type="entry name" value="Winged helix-like DNA-binding domain superfamily/Winged helix DNA-binding domain"/>
    <property type="match status" value="1"/>
</dbReference>
<dbReference type="SUPFAM" id="SSF48452">
    <property type="entry name" value="TPR-like"/>
    <property type="match status" value="1"/>
</dbReference>
<dbReference type="GO" id="GO:0000160">
    <property type="term" value="P:phosphorelay signal transduction system"/>
    <property type="evidence" value="ECO:0007669"/>
    <property type="project" value="InterPro"/>
</dbReference>
<name>A0A9W6SKT7_9ACTN</name>
<dbReference type="AlphaFoldDB" id="A0A9W6SKT7"/>
<dbReference type="EMBL" id="BSTX01000001">
    <property type="protein sequence ID" value="GLZ76436.1"/>
    <property type="molecule type" value="Genomic_DNA"/>
</dbReference>
<proteinExistence type="inferred from homology"/>
<protein>
    <recommendedName>
        <fullName evidence="6">OmpR/PhoB-type domain-containing protein</fullName>
    </recommendedName>
</protein>
<dbReference type="Pfam" id="PF03704">
    <property type="entry name" value="BTAD"/>
    <property type="match status" value="1"/>
</dbReference>
<gene>
    <name evidence="7" type="ORF">Afil01_12430</name>
</gene>
<accession>A0A9W6SKT7</accession>
<dbReference type="InterPro" id="IPR011990">
    <property type="entry name" value="TPR-like_helical_dom_sf"/>
</dbReference>
<dbReference type="PANTHER" id="PTHR35807:SF1">
    <property type="entry name" value="TRANSCRIPTIONAL REGULATOR REDD"/>
    <property type="match status" value="1"/>
</dbReference>
<keyword evidence="2" id="KW-0805">Transcription regulation</keyword>
<reference evidence="7" key="1">
    <citation type="submission" date="2023-03" db="EMBL/GenBank/DDBJ databases">
        <title>Actinorhabdospora filicis NBRC 111898.</title>
        <authorList>
            <person name="Ichikawa N."/>
            <person name="Sato H."/>
            <person name="Tonouchi N."/>
        </authorList>
    </citation>
    <scope>NUCLEOTIDE SEQUENCE</scope>
    <source>
        <strain evidence="7">NBRC 111898</strain>
    </source>
</reference>
<evidence type="ECO:0000313" key="7">
    <source>
        <dbReference type="EMBL" id="GLZ76436.1"/>
    </source>
</evidence>
<comment type="similarity">
    <text evidence="1">Belongs to the AfsR/DnrI/RedD regulatory family.</text>
</comment>
<dbReference type="InterPro" id="IPR001867">
    <property type="entry name" value="OmpR/PhoB-type_DNA-bd"/>
</dbReference>
<dbReference type="RefSeq" id="WP_285661614.1">
    <property type="nucleotide sequence ID" value="NZ_BSTX01000001.1"/>
</dbReference>
<sequence length="264" mass="28444">MSIAPVPHVRLLGPVQVEYQGTPLPLGGPRQLALLAMLVWADARVLTVDEIIEGVWGDDAPPRARHSVRAYISRLRTALSPTGAEFTWAGGYALILPPGSTVDVREHRRLREAASAATETCVAAQLLREAESMHRGLALTGLPGPFAARQQIQWAERALAVREERLALDVACGRPGAAIAELLDLTAAHPVRESLHATFMRALAAAGRQAEAVDVYHRLTRRLADDYGLDPGAALREAYLGVLRAEAPGLAPVIPIRRRLAAAR</sequence>
<dbReference type="GO" id="GO:0006355">
    <property type="term" value="P:regulation of DNA-templated transcription"/>
    <property type="evidence" value="ECO:0007669"/>
    <property type="project" value="InterPro"/>
</dbReference>
<dbReference type="InterPro" id="IPR005158">
    <property type="entry name" value="BTAD"/>
</dbReference>
<evidence type="ECO:0000256" key="4">
    <source>
        <dbReference type="ARBA" id="ARBA00023163"/>
    </source>
</evidence>
<keyword evidence="8" id="KW-1185">Reference proteome</keyword>
<feature type="DNA-binding region" description="OmpR/PhoB-type" evidence="5">
    <location>
        <begin position="1"/>
        <end position="96"/>
    </location>
</feature>
<dbReference type="InterPro" id="IPR051677">
    <property type="entry name" value="AfsR-DnrI-RedD_regulator"/>
</dbReference>
<keyword evidence="4" id="KW-0804">Transcription</keyword>
<dbReference type="GO" id="GO:0003677">
    <property type="term" value="F:DNA binding"/>
    <property type="evidence" value="ECO:0007669"/>
    <property type="project" value="UniProtKB-UniRule"/>
</dbReference>
<evidence type="ECO:0000256" key="3">
    <source>
        <dbReference type="ARBA" id="ARBA00023125"/>
    </source>
</evidence>
<dbReference type="SMART" id="SM01043">
    <property type="entry name" value="BTAD"/>
    <property type="match status" value="1"/>
</dbReference>
<evidence type="ECO:0000256" key="5">
    <source>
        <dbReference type="PROSITE-ProRule" id="PRU01091"/>
    </source>
</evidence>
<dbReference type="SUPFAM" id="SSF46894">
    <property type="entry name" value="C-terminal effector domain of the bipartite response regulators"/>
    <property type="match status" value="1"/>
</dbReference>
<feature type="domain" description="OmpR/PhoB-type" evidence="6">
    <location>
        <begin position="1"/>
        <end position="96"/>
    </location>
</feature>
<dbReference type="SMART" id="SM00862">
    <property type="entry name" value="Trans_reg_C"/>
    <property type="match status" value="1"/>
</dbReference>
<dbReference type="InterPro" id="IPR016032">
    <property type="entry name" value="Sig_transdc_resp-reg_C-effctor"/>
</dbReference>
<dbReference type="Proteomes" id="UP001165079">
    <property type="component" value="Unassembled WGS sequence"/>
</dbReference>
<dbReference type="Pfam" id="PF00486">
    <property type="entry name" value="Trans_reg_C"/>
    <property type="match status" value="1"/>
</dbReference>
<keyword evidence="3 5" id="KW-0238">DNA-binding</keyword>
<dbReference type="CDD" id="cd15831">
    <property type="entry name" value="BTAD"/>
    <property type="match status" value="1"/>
</dbReference>
<dbReference type="PROSITE" id="PS51755">
    <property type="entry name" value="OMPR_PHOB"/>
    <property type="match status" value="1"/>
</dbReference>
<dbReference type="Gene3D" id="1.25.40.10">
    <property type="entry name" value="Tetratricopeptide repeat domain"/>
    <property type="match status" value="1"/>
</dbReference>
<dbReference type="PANTHER" id="PTHR35807">
    <property type="entry name" value="TRANSCRIPTIONAL REGULATOR REDD-RELATED"/>
    <property type="match status" value="1"/>
</dbReference>
<evidence type="ECO:0000256" key="1">
    <source>
        <dbReference type="ARBA" id="ARBA00005820"/>
    </source>
</evidence>
<dbReference type="InterPro" id="IPR036388">
    <property type="entry name" value="WH-like_DNA-bd_sf"/>
</dbReference>